<sequence>MALDLATGMSMEVAPRKQGSGATAPDAVCGERGESHPGGLIVMLRPAGEVTFVGTADGKIHRRVPVGTPPVSVLVLPR</sequence>
<dbReference type="RefSeq" id="WP_204031050.1">
    <property type="nucleotide sequence ID" value="NZ_BOOW01000041.1"/>
</dbReference>
<keyword evidence="3" id="KW-1185">Reference proteome</keyword>
<dbReference type="AlphaFoldDB" id="A0A919RLJ3"/>
<name>A0A919RLJ3_9ACTN</name>
<accession>A0A919RLJ3</accession>
<organism evidence="2 3">
    <name type="scientific">Sinosporangium siamense</name>
    <dbReference type="NCBI Taxonomy" id="1367973"/>
    <lineage>
        <taxon>Bacteria</taxon>
        <taxon>Bacillati</taxon>
        <taxon>Actinomycetota</taxon>
        <taxon>Actinomycetes</taxon>
        <taxon>Streptosporangiales</taxon>
        <taxon>Streptosporangiaceae</taxon>
        <taxon>Sinosporangium</taxon>
    </lineage>
</organism>
<evidence type="ECO:0000256" key="1">
    <source>
        <dbReference type="SAM" id="MobiDB-lite"/>
    </source>
</evidence>
<proteinExistence type="predicted"/>
<dbReference type="EMBL" id="BOOW01000041">
    <property type="protein sequence ID" value="GII96025.1"/>
    <property type="molecule type" value="Genomic_DNA"/>
</dbReference>
<protein>
    <submittedName>
        <fullName evidence="2">Uncharacterized protein</fullName>
    </submittedName>
</protein>
<evidence type="ECO:0000313" key="3">
    <source>
        <dbReference type="Proteomes" id="UP000606172"/>
    </source>
</evidence>
<evidence type="ECO:0000313" key="2">
    <source>
        <dbReference type="EMBL" id="GII96025.1"/>
    </source>
</evidence>
<dbReference type="Proteomes" id="UP000606172">
    <property type="component" value="Unassembled WGS sequence"/>
</dbReference>
<gene>
    <name evidence="2" type="ORF">Ssi02_62560</name>
</gene>
<reference evidence="2" key="1">
    <citation type="submission" date="2021-01" db="EMBL/GenBank/DDBJ databases">
        <title>Whole genome shotgun sequence of Sinosporangium siamense NBRC 109515.</title>
        <authorList>
            <person name="Komaki H."/>
            <person name="Tamura T."/>
        </authorList>
    </citation>
    <scope>NUCLEOTIDE SEQUENCE</scope>
    <source>
        <strain evidence="2">NBRC 109515</strain>
    </source>
</reference>
<feature type="region of interest" description="Disordered" evidence="1">
    <location>
        <begin position="1"/>
        <end position="33"/>
    </location>
</feature>
<comment type="caution">
    <text evidence="2">The sequence shown here is derived from an EMBL/GenBank/DDBJ whole genome shotgun (WGS) entry which is preliminary data.</text>
</comment>